<name>A0ABS2CX56_9FLAO</name>
<gene>
    <name evidence="7" type="ORF">H9X54_009595</name>
</gene>
<keyword evidence="2 7" id="KW-0418">Kinase</keyword>
<dbReference type="Gene3D" id="3.30.565.10">
    <property type="entry name" value="Histidine kinase-like ATPase, C-terminal domain"/>
    <property type="match status" value="1"/>
</dbReference>
<dbReference type="InterPro" id="IPR019734">
    <property type="entry name" value="TPR_rpt"/>
</dbReference>
<dbReference type="InterPro" id="IPR036890">
    <property type="entry name" value="HATPase_C_sf"/>
</dbReference>
<dbReference type="SMART" id="SM00028">
    <property type="entry name" value="TPR"/>
    <property type="match status" value="5"/>
</dbReference>
<dbReference type="SUPFAM" id="SSF55874">
    <property type="entry name" value="ATPase domain of HSP90 chaperone/DNA topoisomerase II/histidine kinase"/>
    <property type="match status" value="1"/>
</dbReference>
<dbReference type="RefSeq" id="WP_187657392.1">
    <property type="nucleotide sequence ID" value="NZ_JACSOD020000483.1"/>
</dbReference>
<reference evidence="7 8" key="1">
    <citation type="submission" date="2021-02" db="EMBL/GenBank/DDBJ databases">
        <authorList>
            <person name="Jung H.S."/>
            <person name="Chun B.H."/>
            <person name="Jeon C.O."/>
        </authorList>
    </citation>
    <scope>NUCLEOTIDE SEQUENCE [LARGE SCALE GENOMIC DNA]</scope>
    <source>
        <strain evidence="7 8">LMG 25203</strain>
    </source>
</reference>
<evidence type="ECO:0000256" key="5">
    <source>
        <dbReference type="SAM" id="Phobius"/>
    </source>
</evidence>
<dbReference type="EMBL" id="JACSOD020000483">
    <property type="protein sequence ID" value="MBM6499548.1"/>
    <property type="molecule type" value="Genomic_DNA"/>
</dbReference>
<dbReference type="PROSITE" id="PS51257">
    <property type="entry name" value="PROKAR_LIPOPROTEIN"/>
    <property type="match status" value="1"/>
</dbReference>
<keyword evidence="1" id="KW-0808">Transferase</keyword>
<feature type="repeat" description="TPR" evidence="4">
    <location>
        <begin position="234"/>
        <end position="267"/>
    </location>
</feature>
<protein>
    <submittedName>
        <fullName evidence="7">Sensor histidine kinase</fullName>
    </submittedName>
</protein>
<dbReference type="InterPro" id="IPR003594">
    <property type="entry name" value="HATPase_dom"/>
</dbReference>
<evidence type="ECO:0000256" key="2">
    <source>
        <dbReference type="ARBA" id="ARBA00022777"/>
    </source>
</evidence>
<dbReference type="PROSITE" id="PS50109">
    <property type="entry name" value="HIS_KIN"/>
    <property type="match status" value="1"/>
</dbReference>
<dbReference type="InterPro" id="IPR050482">
    <property type="entry name" value="Sensor_HK_TwoCompSys"/>
</dbReference>
<dbReference type="PANTHER" id="PTHR24421">
    <property type="entry name" value="NITRATE/NITRITE SENSOR PROTEIN NARX-RELATED"/>
    <property type="match status" value="1"/>
</dbReference>
<dbReference type="GO" id="GO:0016301">
    <property type="term" value="F:kinase activity"/>
    <property type="evidence" value="ECO:0007669"/>
    <property type="project" value="UniProtKB-KW"/>
</dbReference>
<dbReference type="Gene3D" id="1.20.5.1930">
    <property type="match status" value="1"/>
</dbReference>
<dbReference type="SUPFAM" id="SSF48452">
    <property type="entry name" value="TPR-like"/>
    <property type="match status" value="2"/>
</dbReference>
<feature type="transmembrane region" description="Helical" evidence="5">
    <location>
        <begin position="417"/>
        <end position="436"/>
    </location>
</feature>
<keyword evidence="5" id="KW-0812">Transmembrane</keyword>
<keyword evidence="4" id="KW-0802">TPR repeat</keyword>
<dbReference type="Pfam" id="PF13181">
    <property type="entry name" value="TPR_8"/>
    <property type="match status" value="2"/>
</dbReference>
<feature type="domain" description="Histidine kinase" evidence="6">
    <location>
        <begin position="479"/>
        <end position="664"/>
    </location>
</feature>
<keyword evidence="5" id="KW-1133">Transmembrane helix</keyword>
<evidence type="ECO:0000256" key="1">
    <source>
        <dbReference type="ARBA" id="ARBA00022679"/>
    </source>
</evidence>
<dbReference type="CDD" id="cd16917">
    <property type="entry name" value="HATPase_UhpB-NarQ-NarX-like"/>
    <property type="match status" value="1"/>
</dbReference>
<sequence>MSKLNVFFFLFIIIACKNNNEKSKWQQADYYLKKINSDTIRETEKVKYIDTLYNNLINSKNDSINRNLLFDVVREYFKIDHNETYLKTTRELLELSVAKKDTSHIAKSLCFIGDYYENSSKIDSAFEYYSKAEKLYKKINDSLNIGRLTLYKAGILYDAGIYTESEIETAKALKILIKSNHERLIYEGYNLMAITLEELNNYKTSLKYFNMALDQLDKMELNNYPKNKIFQSKASVYNNIGRVYEKTQNYQAAINLYNKGLQTQNLKQDYPKLYAMLLNNLAYSKMKIGNYTNVDNLFSEALKIRDSLQITAGIISSKVSIGEYYLQKKDTLKSLKFFKEGFALAKKIKSSYDVKNTLKLLSENDIQNKDYYSKLYIKISDSLQNIERTTRNKFARIAYETEQVEEHNEILSKKNKYILTSSVIGILFLSFLFIVYRLKIKNKELLFIQEQQESNEKIYQLMMKQQQLNETVRNDERNRIAMELHDGIINRIFTTRFNLMQLQPEQVEKKEQLVNELINAEAEIRKVSHDLQQNLFFKDNSFQEAITNLVETQQNEFHTEFGLSIDKYIDWSLITSESKIHIYRIIQEALHNVNKYSKAEKCFVFILKTGDKITIRISDNGIGFNPDKIKLGIGLKNMKQRTKSLNGTFKINSDNEETTIEVIF</sequence>
<dbReference type="InterPro" id="IPR011990">
    <property type="entry name" value="TPR-like_helical_dom_sf"/>
</dbReference>
<evidence type="ECO:0000313" key="8">
    <source>
        <dbReference type="Proteomes" id="UP000759529"/>
    </source>
</evidence>
<evidence type="ECO:0000259" key="6">
    <source>
        <dbReference type="PROSITE" id="PS50109"/>
    </source>
</evidence>
<dbReference type="PROSITE" id="PS50005">
    <property type="entry name" value="TPR"/>
    <property type="match status" value="1"/>
</dbReference>
<dbReference type="Pfam" id="PF02518">
    <property type="entry name" value="HATPase_c"/>
    <property type="match status" value="1"/>
</dbReference>
<comment type="caution">
    <text evidence="7">The sequence shown here is derived from an EMBL/GenBank/DDBJ whole genome shotgun (WGS) entry which is preliminary data.</text>
</comment>
<keyword evidence="3" id="KW-0902">Two-component regulatory system</keyword>
<dbReference type="Gene3D" id="1.25.40.10">
    <property type="entry name" value="Tetratricopeptide repeat domain"/>
    <property type="match status" value="2"/>
</dbReference>
<evidence type="ECO:0000256" key="4">
    <source>
        <dbReference type="PROSITE-ProRule" id="PRU00339"/>
    </source>
</evidence>
<dbReference type="InterPro" id="IPR005467">
    <property type="entry name" value="His_kinase_dom"/>
</dbReference>
<evidence type="ECO:0000256" key="3">
    <source>
        <dbReference type="ARBA" id="ARBA00023012"/>
    </source>
</evidence>
<keyword evidence="8" id="KW-1185">Reference proteome</keyword>
<accession>A0ABS2CX56</accession>
<proteinExistence type="predicted"/>
<keyword evidence="5" id="KW-0472">Membrane</keyword>
<dbReference type="Proteomes" id="UP000759529">
    <property type="component" value="Unassembled WGS sequence"/>
</dbReference>
<organism evidence="7 8">
    <name type="scientific">Flavobacterium macrobrachii</name>
    <dbReference type="NCBI Taxonomy" id="591204"/>
    <lineage>
        <taxon>Bacteria</taxon>
        <taxon>Pseudomonadati</taxon>
        <taxon>Bacteroidota</taxon>
        <taxon>Flavobacteriia</taxon>
        <taxon>Flavobacteriales</taxon>
        <taxon>Flavobacteriaceae</taxon>
        <taxon>Flavobacterium</taxon>
    </lineage>
</organism>
<evidence type="ECO:0000313" key="7">
    <source>
        <dbReference type="EMBL" id="MBM6499548.1"/>
    </source>
</evidence>